<reference evidence="2" key="1">
    <citation type="submission" date="2023-03" db="EMBL/GenBank/DDBJ databases">
        <title>Massive genome expansion in bonnet fungi (Mycena s.s.) driven by repeated elements and novel gene families across ecological guilds.</title>
        <authorList>
            <consortium name="Lawrence Berkeley National Laboratory"/>
            <person name="Harder C.B."/>
            <person name="Miyauchi S."/>
            <person name="Viragh M."/>
            <person name="Kuo A."/>
            <person name="Thoen E."/>
            <person name="Andreopoulos B."/>
            <person name="Lu D."/>
            <person name="Skrede I."/>
            <person name="Drula E."/>
            <person name="Henrissat B."/>
            <person name="Morin E."/>
            <person name="Kohler A."/>
            <person name="Barry K."/>
            <person name="LaButti K."/>
            <person name="Morin E."/>
            <person name="Salamov A."/>
            <person name="Lipzen A."/>
            <person name="Mereny Z."/>
            <person name="Hegedus B."/>
            <person name="Baldrian P."/>
            <person name="Stursova M."/>
            <person name="Weitz H."/>
            <person name="Taylor A."/>
            <person name="Grigoriev I.V."/>
            <person name="Nagy L.G."/>
            <person name="Martin F."/>
            <person name="Kauserud H."/>
        </authorList>
    </citation>
    <scope>NUCLEOTIDE SEQUENCE</scope>
    <source>
        <strain evidence="2">9144</strain>
    </source>
</reference>
<evidence type="ECO:0000313" key="2">
    <source>
        <dbReference type="EMBL" id="KAJ7221593.1"/>
    </source>
</evidence>
<dbReference type="AlphaFoldDB" id="A0AAD6YKP2"/>
<evidence type="ECO:0000256" key="1">
    <source>
        <dbReference type="SAM" id="MobiDB-lite"/>
    </source>
</evidence>
<dbReference type="Proteomes" id="UP001219525">
    <property type="component" value="Unassembled WGS sequence"/>
</dbReference>
<protein>
    <submittedName>
        <fullName evidence="2">Uncharacterized protein</fullName>
    </submittedName>
</protein>
<proteinExistence type="predicted"/>
<gene>
    <name evidence="2" type="ORF">GGX14DRAFT_430354</name>
</gene>
<name>A0AAD6YKP2_9AGAR</name>
<feature type="region of interest" description="Disordered" evidence="1">
    <location>
        <begin position="215"/>
        <end position="282"/>
    </location>
</feature>
<evidence type="ECO:0000313" key="3">
    <source>
        <dbReference type="Proteomes" id="UP001219525"/>
    </source>
</evidence>
<comment type="caution">
    <text evidence="2">The sequence shown here is derived from an EMBL/GenBank/DDBJ whole genome shotgun (WGS) entry which is preliminary data.</text>
</comment>
<sequence length="298" mass="33261">MTPDTLSHLHFCAWLQDRKGVHLPLEPPTVDEDQKGRVVVKTVIRGNKITAYSLEWSHSSRDAPNAVNASCEIFRRNTISGAARVCRIGAAYMAADDAQTQHRSSKGCLEHPLKPDNWLWTPSSEGVVSLEIRLLRKPPLIVVQRPGSALHDPRDPKANVDLHVDFIDNPDDKPSVTFVFEFKPNNRFQHEPKLGHVRMGTRTSPLLIRGAQGMAAEPLSDLSDSESDSHFGPSEGAPKQETDSRESVITQESATLKRPRNDEADNSDAGGNEDDVDHIINEHVRRRCTCQSRYVTQR</sequence>
<organism evidence="2 3">
    <name type="scientific">Mycena pura</name>
    <dbReference type="NCBI Taxonomy" id="153505"/>
    <lineage>
        <taxon>Eukaryota</taxon>
        <taxon>Fungi</taxon>
        <taxon>Dikarya</taxon>
        <taxon>Basidiomycota</taxon>
        <taxon>Agaricomycotina</taxon>
        <taxon>Agaricomycetes</taxon>
        <taxon>Agaricomycetidae</taxon>
        <taxon>Agaricales</taxon>
        <taxon>Marasmiineae</taxon>
        <taxon>Mycenaceae</taxon>
        <taxon>Mycena</taxon>
    </lineage>
</organism>
<accession>A0AAD6YKP2</accession>
<keyword evidence="3" id="KW-1185">Reference proteome</keyword>
<dbReference type="EMBL" id="JARJCW010000008">
    <property type="protein sequence ID" value="KAJ7221593.1"/>
    <property type="molecule type" value="Genomic_DNA"/>
</dbReference>